<proteinExistence type="predicted"/>
<feature type="region of interest" description="Disordered" evidence="1">
    <location>
        <begin position="86"/>
        <end position="146"/>
    </location>
</feature>
<feature type="region of interest" description="Disordered" evidence="1">
    <location>
        <begin position="1"/>
        <end position="69"/>
    </location>
</feature>
<dbReference type="AlphaFoldDB" id="A0AAV3RR91"/>
<keyword evidence="3" id="KW-1185">Reference proteome</keyword>
<name>A0AAV3RR91_LITER</name>
<feature type="compositionally biased region" description="Low complexity" evidence="1">
    <location>
        <begin position="94"/>
        <end position="108"/>
    </location>
</feature>
<sequence>MNHSSDDNNDDNNDDGDDGVNSANSSNPPSNSHNMSPTSDNTPSFATDASPVSTLPPSNRNLKTPTHRTNIFTTEEIVALILQGDHQGTSFRGSPPHVNPINPINHSITPTPLIPELDDALDEGTEDDPKEDPTELLGDYSNSSGN</sequence>
<comment type="caution">
    <text evidence="2">The sequence shown here is derived from an EMBL/GenBank/DDBJ whole genome shotgun (WGS) entry which is preliminary data.</text>
</comment>
<evidence type="ECO:0000313" key="3">
    <source>
        <dbReference type="Proteomes" id="UP001454036"/>
    </source>
</evidence>
<feature type="compositionally biased region" description="Polar residues" evidence="1">
    <location>
        <begin position="40"/>
        <end position="69"/>
    </location>
</feature>
<organism evidence="2 3">
    <name type="scientific">Lithospermum erythrorhizon</name>
    <name type="common">Purple gromwell</name>
    <name type="synonym">Lithospermum officinale var. erythrorhizon</name>
    <dbReference type="NCBI Taxonomy" id="34254"/>
    <lineage>
        <taxon>Eukaryota</taxon>
        <taxon>Viridiplantae</taxon>
        <taxon>Streptophyta</taxon>
        <taxon>Embryophyta</taxon>
        <taxon>Tracheophyta</taxon>
        <taxon>Spermatophyta</taxon>
        <taxon>Magnoliopsida</taxon>
        <taxon>eudicotyledons</taxon>
        <taxon>Gunneridae</taxon>
        <taxon>Pentapetalae</taxon>
        <taxon>asterids</taxon>
        <taxon>lamiids</taxon>
        <taxon>Boraginales</taxon>
        <taxon>Boraginaceae</taxon>
        <taxon>Boraginoideae</taxon>
        <taxon>Lithospermeae</taxon>
        <taxon>Lithospermum</taxon>
    </lineage>
</organism>
<feature type="compositionally biased region" description="Acidic residues" evidence="1">
    <location>
        <begin position="7"/>
        <end position="18"/>
    </location>
</feature>
<reference evidence="2 3" key="1">
    <citation type="submission" date="2024-01" db="EMBL/GenBank/DDBJ databases">
        <title>The complete chloroplast genome sequence of Lithospermum erythrorhizon: insights into the phylogenetic relationship among Boraginaceae species and the maternal lineages of purple gromwells.</title>
        <authorList>
            <person name="Okada T."/>
            <person name="Watanabe K."/>
        </authorList>
    </citation>
    <scope>NUCLEOTIDE SEQUENCE [LARGE SCALE GENOMIC DNA]</scope>
</reference>
<gene>
    <name evidence="2" type="ORF">LIER_31521</name>
</gene>
<dbReference type="Proteomes" id="UP001454036">
    <property type="component" value="Unassembled WGS sequence"/>
</dbReference>
<feature type="compositionally biased region" description="Acidic residues" evidence="1">
    <location>
        <begin position="116"/>
        <end position="130"/>
    </location>
</feature>
<evidence type="ECO:0000313" key="2">
    <source>
        <dbReference type="EMBL" id="GAA0184233.1"/>
    </source>
</evidence>
<dbReference type="EMBL" id="BAABME010011743">
    <property type="protein sequence ID" value="GAA0184233.1"/>
    <property type="molecule type" value="Genomic_DNA"/>
</dbReference>
<accession>A0AAV3RR91</accession>
<feature type="compositionally biased region" description="Low complexity" evidence="1">
    <location>
        <begin position="19"/>
        <end position="39"/>
    </location>
</feature>
<evidence type="ECO:0000256" key="1">
    <source>
        <dbReference type="SAM" id="MobiDB-lite"/>
    </source>
</evidence>
<protein>
    <submittedName>
        <fullName evidence="2">Uncharacterized protein</fullName>
    </submittedName>
</protein>